<dbReference type="PANTHER" id="PTHR43095">
    <property type="entry name" value="SUGAR KINASE"/>
    <property type="match status" value="1"/>
</dbReference>
<name>A0AAU7S0X2_9HYPH</name>
<geneLocation type="plasmid" evidence="6">
    <name>unnamed1</name>
</geneLocation>
<keyword evidence="6" id="KW-0614">Plasmid</keyword>
<organism evidence="6">
    <name type="scientific">Rhizobium sp. ZPR3</name>
    <dbReference type="NCBI Taxonomy" id="3158967"/>
    <lineage>
        <taxon>Bacteria</taxon>
        <taxon>Pseudomonadati</taxon>
        <taxon>Pseudomonadota</taxon>
        <taxon>Alphaproteobacteria</taxon>
        <taxon>Hyphomicrobiales</taxon>
        <taxon>Rhizobiaceae</taxon>
        <taxon>Rhizobium/Agrobacterium group</taxon>
        <taxon>Rhizobium</taxon>
    </lineage>
</organism>
<dbReference type="GO" id="GO:0016301">
    <property type="term" value="F:kinase activity"/>
    <property type="evidence" value="ECO:0007669"/>
    <property type="project" value="UniProtKB-KW"/>
</dbReference>
<dbReference type="AlphaFoldDB" id="A0AAU7S0X2"/>
<evidence type="ECO:0000256" key="2">
    <source>
        <dbReference type="ARBA" id="ARBA00022679"/>
    </source>
</evidence>
<sequence>MSIVAVFDIGKTNVKLSAATDDGRVLETLSTPNIVRDGPPYRHHDLAELEAWLIDSLTELGRRHDIGAIVTCAHGSGGVLVDGQGAAMPMIDYEQPIPADVDARYRVIVGSYRERASAIMLGAAHLARQMLWQEMHWPETFAAASAYLATPQYWAFRLSGVLASEVTSLAAQSHLWASADSRPAALVASRGWQRLMPPMRRAWETLGPLKPELAGRSGLKATTRVLCGVHDSSANLYRYQAADLSDFTVVSTGTWIVALTDRNGVDFSIEQPGHSCNADVFGNPTPGMLTMGGREFSTVAAKASGPASLQALRMIVASGTFALPSFGSDDGLFPGTAHHGRLEGPLAEEGSLRFTLAVLYAALLTVACIRDLPLTKTVVLDGNFVADPLYGAIVAALLPDRRVLVSRGTTGTATGAAMLAAHERRGSPAPLAAEAPDISDLPDLSSYQQRWHDLIKTME</sequence>
<dbReference type="CDD" id="cd07772">
    <property type="entry name" value="ASKHA_NBD_FGGY_NaCK-like"/>
    <property type="match status" value="1"/>
</dbReference>
<keyword evidence="2" id="KW-0808">Transferase</keyword>
<evidence type="ECO:0000259" key="5">
    <source>
        <dbReference type="Pfam" id="PF21546"/>
    </source>
</evidence>
<dbReference type="GO" id="GO:0005975">
    <property type="term" value="P:carbohydrate metabolic process"/>
    <property type="evidence" value="ECO:0007669"/>
    <property type="project" value="InterPro"/>
</dbReference>
<evidence type="ECO:0000256" key="3">
    <source>
        <dbReference type="ARBA" id="ARBA00022777"/>
    </source>
</evidence>
<dbReference type="SUPFAM" id="SSF53067">
    <property type="entry name" value="Actin-like ATPase domain"/>
    <property type="match status" value="2"/>
</dbReference>
<dbReference type="EMBL" id="CP157961">
    <property type="protein sequence ID" value="XBT96076.1"/>
    <property type="molecule type" value="Genomic_DNA"/>
</dbReference>
<evidence type="ECO:0000256" key="1">
    <source>
        <dbReference type="ARBA" id="ARBA00009156"/>
    </source>
</evidence>
<accession>A0AAU7S0X2</accession>
<keyword evidence="3 6" id="KW-0418">Kinase</keyword>
<proteinExistence type="inferred from homology"/>
<dbReference type="InterPro" id="IPR049382">
    <property type="entry name" value="FGGY_C_2"/>
</dbReference>
<dbReference type="InterPro" id="IPR043129">
    <property type="entry name" value="ATPase_NBD"/>
</dbReference>
<dbReference type="Pfam" id="PF00370">
    <property type="entry name" value="FGGY_N"/>
    <property type="match status" value="1"/>
</dbReference>
<dbReference type="InterPro" id="IPR050406">
    <property type="entry name" value="FGGY_Carb_Kinase"/>
</dbReference>
<dbReference type="PANTHER" id="PTHR43095:SF5">
    <property type="entry name" value="XYLULOSE KINASE"/>
    <property type="match status" value="1"/>
</dbReference>
<dbReference type="RefSeq" id="WP_349960636.1">
    <property type="nucleotide sequence ID" value="NZ_CP157961.1"/>
</dbReference>
<feature type="domain" description="Carbohydrate kinase FGGY C-terminal" evidence="5">
    <location>
        <begin position="246"/>
        <end position="423"/>
    </location>
</feature>
<evidence type="ECO:0000259" key="4">
    <source>
        <dbReference type="Pfam" id="PF00370"/>
    </source>
</evidence>
<reference evidence="6" key="1">
    <citation type="submission" date="2024-06" db="EMBL/GenBank/DDBJ databases">
        <authorList>
            <person name="Li T."/>
            <person name="Gao R."/>
        </authorList>
    </citation>
    <scope>NUCLEOTIDE SEQUENCE</scope>
    <source>
        <strain evidence="6">ZPR3</strain>
        <plasmid evidence="6">unnamed1</plasmid>
    </source>
</reference>
<protein>
    <submittedName>
        <fullName evidence="6">FGGY family carbohydrate kinase</fullName>
    </submittedName>
</protein>
<comment type="similarity">
    <text evidence="1">Belongs to the FGGY kinase family.</text>
</comment>
<feature type="domain" description="Carbohydrate kinase FGGY N-terminal" evidence="4">
    <location>
        <begin position="4"/>
        <end position="234"/>
    </location>
</feature>
<evidence type="ECO:0000313" key="6">
    <source>
        <dbReference type="EMBL" id="XBT96076.1"/>
    </source>
</evidence>
<dbReference type="Pfam" id="PF21546">
    <property type="entry name" value="FGGY_C_2"/>
    <property type="match status" value="1"/>
</dbReference>
<gene>
    <name evidence="6" type="ORF">ABM479_21310</name>
</gene>
<dbReference type="InterPro" id="IPR018484">
    <property type="entry name" value="FGGY_N"/>
</dbReference>
<dbReference type="Gene3D" id="3.30.420.40">
    <property type="match status" value="2"/>
</dbReference>